<proteinExistence type="predicted"/>
<protein>
    <recommendedName>
        <fullName evidence="3">Secreted protein</fullName>
    </recommendedName>
</protein>
<dbReference type="EMBL" id="CP093547">
    <property type="protein sequence ID" value="UNP31490.1"/>
    <property type="molecule type" value="Genomic_DNA"/>
</dbReference>
<sequence>MLWASWIVMAAAAGTAAPPPIAEGEVPKGWVVVDPPREAADWSCINQSPEHWKVQGDSADRVSIVAAAATADPGLRVELPDGVLVGENRGEWGGSIEWQPKRPGGGFAYDGLNPAVATVFNGDVFIAEGLMHMDQNRGSVLRFGRGDGPRWRITGPHELGAAPTAGVRANNSDWMLVTSVGVIRMELPRLWPHTLYRNRQWEQIYPDSIRPLGRSWLIGARHGVIRLVPLGERYIEQWLVPASCRQLKVPDCKCAA</sequence>
<evidence type="ECO:0008006" key="3">
    <source>
        <dbReference type="Google" id="ProtNLM"/>
    </source>
</evidence>
<dbReference type="RefSeq" id="WP_057942623.1">
    <property type="nucleotide sequence ID" value="NZ_CP011131.1"/>
</dbReference>
<reference evidence="1 2" key="1">
    <citation type="submission" date="2022-03" db="EMBL/GenBank/DDBJ databases">
        <title>Complete genome sequence of Lysobacter capsici VKM B-2533 and Lysobacter gummosus 10.1.1, promising sources of lytic agents.</title>
        <authorList>
            <person name="Tarlachkov S.V."/>
            <person name="Kudryakova I.V."/>
            <person name="Afoshin A.S."/>
            <person name="Leontyevskaya E.A."/>
            <person name="Leontyevskaya N.V."/>
        </authorList>
    </citation>
    <scope>NUCLEOTIDE SEQUENCE [LARGE SCALE GENOMIC DNA]</scope>
    <source>
        <strain evidence="1 2">10.1.1</strain>
    </source>
</reference>
<accession>A0ABY3XIN1</accession>
<name>A0ABY3XIN1_9GAMM</name>
<gene>
    <name evidence="1" type="ORF">MOV92_09700</name>
</gene>
<keyword evidence="2" id="KW-1185">Reference proteome</keyword>
<evidence type="ECO:0000313" key="1">
    <source>
        <dbReference type="EMBL" id="UNP31490.1"/>
    </source>
</evidence>
<evidence type="ECO:0000313" key="2">
    <source>
        <dbReference type="Proteomes" id="UP000829194"/>
    </source>
</evidence>
<dbReference type="Proteomes" id="UP000829194">
    <property type="component" value="Chromosome"/>
</dbReference>
<organism evidence="1 2">
    <name type="scientific">Lysobacter gummosus</name>
    <dbReference type="NCBI Taxonomy" id="262324"/>
    <lineage>
        <taxon>Bacteria</taxon>
        <taxon>Pseudomonadati</taxon>
        <taxon>Pseudomonadota</taxon>
        <taxon>Gammaproteobacteria</taxon>
        <taxon>Lysobacterales</taxon>
        <taxon>Lysobacteraceae</taxon>
        <taxon>Lysobacter</taxon>
    </lineage>
</organism>